<dbReference type="EMBL" id="JARQWQ010000019">
    <property type="protein sequence ID" value="KAK2565742.1"/>
    <property type="molecule type" value="Genomic_DNA"/>
</dbReference>
<reference evidence="1" key="2">
    <citation type="journal article" date="2023" name="Science">
        <title>Genomic signatures of disease resistance in endangered staghorn corals.</title>
        <authorList>
            <person name="Vollmer S.V."/>
            <person name="Selwyn J.D."/>
            <person name="Despard B.A."/>
            <person name="Roesel C.L."/>
        </authorList>
    </citation>
    <scope>NUCLEOTIDE SEQUENCE</scope>
    <source>
        <strain evidence="1">K2</strain>
    </source>
</reference>
<protein>
    <submittedName>
        <fullName evidence="1">Uncharacterized protein</fullName>
    </submittedName>
</protein>
<keyword evidence="2" id="KW-1185">Reference proteome</keyword>
<dbReference type="Proteomes" id="UP001249851">
    <property type="component" value="Unassembled WGS sequence"/>
</dbReference>
<evidence type="ECO:0000313" key="1">
    <source>
        <dbReference type="EMBL" id="KAK2565742.1"/>
    </source>
</evidence>
<proteinExistence type="predicted"/>
<comment type="caution">
    <text evidence="1">The sequence shown here is derived from an EMBL/GenBank/DDBJ whole genome shotgun (WGS) entry which is preliminary data.</text>
</comment>
<dbReference type="AlphaFoldDB" id="A0AAD9V9C5"/>
<accession>A0AAD9V9C5</accession>
<sequence>MIVFIKDRIVCGIDNNSVRERLLRKTELTLEVAINTVRAVETSKIQIETLTNSALEAAAINLGRKQNQKTALKTNRAETE</sequence>
<name>A0AAD9V9C5_ACRCE</name>
<organism evidence="1 2">
    <name type="scientific">Acropora cervicornis</name>
    <name type="common">Staghorn coral</name>
    <dbReference type="NCBI Taxonomy" id="6130"/>
    <lineage>
        <taxon>Eukaryota</taxon>
        <taxon>Metazoa</taxon>
        <taxon>Cnidaria</taxon>
        <taxon>Anthozoa</taxon>
        <taxon>Hexacorallia</taxon>
        <taxon>Scleractinia</taxon>
        <taxon>Astrocoeniina</taxon>
        <taxon>Acroporidae</taxon>
        <taxon>Acropora</taxon>
    </lineage>
</organism>
<reference evidence="1" key="1">
    <citation type="journal article" date="2023" name="G3 (Bethesda)">
        <title>Whole genome assembly and annotation of the endangered Caribbean coral Acropora cervicornis.</title>
        <authorList>
            <person name="Selwyn J.D."/>
            <person name="Vollmer S.V."/>
        </authorList>
    </citation>
    <scope>NUCLEOTIDE SEQUENCE</scope>
    <source>
        <strain evidence="1">K2</strain>
    </source>
</reference>
<gene>
    <name evidence="1" type="ORF">P5673_010920</name>
</gene>
<evidence type="ECO:0000313" key="2">
    <source>
        <dbReference type="Proteomes" id="UP001249851"/>
    </source>
</evidence>